<sequence length="596" mass="68273">MRPFSSRCTCLHLLRSLGFISAISRRATRCGFSTGHKMDYKTTQYEKWTKEALIKRIRTLEANLVQSGEHQLVGGDASTEDAAPPPKKKKVERKIDPSKYSMRLVAFKLAYLGKRYGGFEFAEHANLPSIEEELWKAFVKACLIFPENPEEVNWNAWEYSKCGRTDRGVSAFGQVIAIKVRSNRPLPKQESDVAEDRGDTDAKELGEDGTATEPEKEAREFNDFSDELPYCRILNRLLPPDIRILAWCPTTPAEFSARHDCRERQYRYFFTQPAFAPLPQDLENPETAQTTKVKGGWLDIDAMQKAAKKFEGHHDFRNFCKVDPSKLNINFERRILKAEIVEVKDAETALPYLDRDEFRPSSTSNYGLADASSQKLPKVYYFHVRGTAFLWHQIRCMVSVIFMVGQGLEDPSIIDRLLDIEAEPRRPGYQLADEMPLVLWDCVFPREEKPENALEWVYLGEENPLNQHGVTGLLSQMWEYWRERKMDELLSHQLLNIVSAQADITLRRDPRAPPHAPLTTRTFEGGNKERLVGKYQPMLQKKRLPAPQEVFDKEAKRKGYADAADMRDALIRKREEAIAAAGKPPAEALSLEEEAE</sequence>
<name>A0ACC0DK02_9PEZI</name>
<dbReference type="Proteomes" id="UP001497680">
    <property type="component" value="Unassembled WGS sequence"/>
</dbReference>
<proteinExistence type="predicted"/>
<keyword evidence="2" id="KW-1185">Reference proteome</keyword>
<evidence type="ECO:0000313" key="2">
    <source>
        <dbReference type="Proteomes" id="UP001497680"/>
    </source>
</evidence>
<comment type="caution">
    <text evidence="1">The sequence shown here is derived from an EMBL/GenBank/DDBJ whole genome shotgun (WGS) entry which is preliminary data.</text>
</comment>
<dbReference type="EMBL" id="MU394282">
    <property type="protein sequence ID" value="KAI6092898.1"/>
    <property type="molecule type" value="Genomic_DNA"/>
</dbReference>
<reference evidence="1 2" key="1">
    <citation type="journal article" date="2022" name="New Phytol.">
        <title>Ecological generalism drives hyperdiversity of secondary metabolite gene clusters in xylarialean endophytes.</title>
        <authorList>
            <person name="Franco M.E.E."/>
            <person name="Wisecaver J.H."/>
            <person name="Arnold A.E."/>
            <person name="Ju Y.M."/>
            <person name="Slot J.C."/>
            <person name="Ahrendt S."/>
            <person name="Moore L.P."/>
            <person name="Eastman K.E."/>
            <person name="Scott K."/>
            <person name="Konkel Z."/>
            <person name="Mondo S.J."/>
            <person name="Kuo A."/>
            <person name="Hayes R.D."/>
            <person name="Haridas S."/>
            <person name="Andreopoulos B."/>
            <person name="Riley R."/>
            <person name="LaButti K."/>
            <person name="Pangilinan J."/>
            <person name="Lipzen A."/>
            <person name="Amirebrahimi M."/>
            <person name="Yan J."/>
            <person name="Adam C."/>
            <person name="Keymanesh K."/>
            <person name="Ng V."/>
            <person name="Louie K."/>
            <person name="Northen T."/>
            <person name="Drula E."/>
            <person name="Henrissat B."/>
            <person name="Hsieh H.M."/>
            <person name="Youens-Clark K."/>
            <person name="Lutzoni F."/>
            <person name="Miadlikowska J."/>
            <person name="Eastwood D.C."/>
            <person name="Hamelin R.C."/>
            <person name="Grigoriev I.V."/>
            <person name="U'Ren J.M."/>
        </authorList>
    </citation>
    <scope>NUCLEOTIDE SEQUENCE [LARGE SCALE GENOMIC DNA]</scope>
    <source>
        <strain evidence="1 2">ER1909</strain>
    </source>
</reference>
<organism evidence="1 2">
    <name type="scientific">Hypoxylon rubiginosum</name>
    <dbReference type="NCBI Taxonomy" id="110542"/>
    <lineage>
        <taxon>Eukaryota</taxon>
        <taxon>Fungi</taxon>
        <taxon>Dikarya</taxon>
        <taxon>Ascomycota</taxon>
        <taxon>Pezizomycotina</taxon>
        <taxon>Sordariomycetes</taxon>
        <taxon>Xylariomycetidae</taxon>
        <taxon>Xylariales</taxon>
        <taxon>Hypoxylaceae</taxon>
        <taxon>Hypoxylon</taxon>
    </lineage>
</organism>
<protein>
    <submittedName>
        <fullName evidence="1">Pseudouridine synthase</fullName>
    </submittedName>
</protein>
<gene>
    <name evidence="1" type="ORF">F4821DRAFT_223500</name>
</gene>
<accession>A0ACC0DK02</accession>
<evidence type="ECO:0000313" key="1">
    <source>
        <dbReference type="EMBL" id="KAI6092898.1"/>
    </source>
</evidence>